<dbReference type="Gene3D" id="3.60.110.10">
    <property type="entry name" value="Carbon-nitrogen hydrolase"/>
    <property type="match status" value="1"/>
</dbReference>
<dbReference type="InterPro" id="IPR036526">
    <property type="entry name" value="C-N_Hydrolase_sf"/>
</dbReference>
<dbReference type="InterPro" id="IPR044149">
    <property type="entry name" value="Nitrilases_CHs"/>
</dbReference>
<sequence>MSVAIVQAATVFYDTPATLDKLERLAKEAANHGAKLVLFPEAFIGGYPKEMNFGMVVGTHSLEGREEFRKYYNSAIEEHGPESQRIADIAASNDLILVVGVVEREGATLYCAVFFYGPNGYLGKHRKLVPTGAERCIWGNGDGSTMPVFDTTIGKIGAAICWENYMPMYRMTLYNKGNDP</sequence>
<dbReference type="InterPro" id="IPR000132">
    <property type="entry name" value="Nitrilase/CN_hydratase_CS"/>
</dbReference>
<reference evidence="4 5" key="1">
    <citation type="submission" date="2018-11" db="EMBL/GenBank/DDBJ databases">
        <authorList>
            <consortium name="Pathogen Informatics"/>
        </authorList>
    </citation>
    <scope>NUCLEOTIDE SEQUENCE [LARGE SCALE GENOMIC DNA]</scope>
</reference>
<dbReference type="Pfam" id="PF00795">
    <property type="entry name" value="CN_hydrolase"/>
    <property type="match status" value="1"/>
</dbReference>
<dbReference type="InterPro" id="IPR003010">
    <property type="entry name" value="C-N_Hydrolase"/>
</dbReference>
<name>A0A3P8EN65_HELPZ</name>
<organism evidence="4">
    <name type="scientific">Heligmosomoides polygyrus</name>
    <name type="common">Parasitic roundworm</name>
    <dbReference type="NCBI Taxonomy" id="6339"/>
    <lineage>
        <taxon>Eukaryota</taxon>
        <taxon>Metazoa</taxon>
        <taxon>Ecdysozoa</taxon>
        <taxon>Nematoda</taxon>
        <taxon>Chromadorea</taxon>
        <taxon>Rhabditida</taxon>
        <taxon>Rhabditina</taxon>
        <taxon>Rhabditomorpha</taxon>
        <taxon>Strongyloidea</taxon>
        <taxon>Heligmosomidae</taxon>
        <taxon>Heligmosomoides</taxon>
    </lineage>
</organism>
<reference evidence="6" key="2">
    <citation type="submission" date="2019-09" db="UniProtKB">
        <authorList>
            <consortium name="WormBaseParasite"/>
        </authorList>
    </citation>
    <scope>IDENTIFICATION</scope>
</reference>
<evidence type="ECO:0000313" key="5">
    <source>
        <dbReference type="Proteomes" id="UP000050761"/>
    </source>
</evidence>
<evidence type="ECO:0000259" key="3">
    <source>
        <dbReference type="PROSITE" id="PS50263"/>
    </source>
</evidence>
<evidence type="ECO:0000256" key="1">
    <source>
        <dbReference type="ARBA" id="ARBA00008129"/>
    </source>
</evidence>
<dbReference type="GO" id="GO:0016836">
    <property type="term" value="F:hydro-lyase activity"/>
    <property type="evidence" value="ECO:0007669"/>
    <property type="project" value="UniProtKB-ARBA"/>
</dbReference>
<dbReference type="PROSITE" id="PS50263">
    <property type="entry name" value="CN_HYDROLASE"/>
    <property type="match status" value="1"/>
</dbReference>
<dbReference type="EMBL" id="UZAH01031007">
    <property type="protein sequence ID" value="VDP13379.1"/>
    <property type="molecule type" value="Genomic_DNA"/>
</dbReference>
<protein>
    <submittedName>
        <fullName evidence="6">CN hydrolase domain-containing protein</fullName>
    </submittedName>
</protein>
<dbReference type="SUPFAM" id="SSF56317">
    <property type="entry name" value="Carbon-nitrogen hydrolase"/>
    <property type="match status" value="1"/>
</dbReference>
<feature type="domain" description="CN hydrolase" evidence="3">
    <location>
        <begin position="1"/>
        <end position="180"/>
    </location>
</feature>
<evidence type="ECO:0000256" key="2">
    <source>
        <dbReference type="PROSITE-ProRule" id="PRU10139"/>
    </source>
</evidence>
<dbReference type="PROSITE" id="PS00920">
    <property type="entry name" value="NITRIL_CHT_1"/>
    <property type="match status" value="1"/>
</dbReference>
<dbReference type="OrthoDB" id="10250282at2759"/>
<gene>
    <name evidence="4" type="ORF">HPBE_LOCUS18922</name>
</gene>
<dbReference type="WBParaSite" id="HPBE_0001892301-mRNA-1">
    <property type="protein sequence ID" value="HPBE_0001892301-mRNA-1"/>
    <property type="gene ID" value="HPBE_0001892301"/>
</dbReference>
<proteinExistence type="inferred from homology"/>
<keyword evidence="5" id="KW-1185">Reference proteome</keyword>
<evidence type="ECO:0000313" key="6">
    <source>
        <dbReference type="WBParaSite" id="HPBE_0001892301-mRNA-1"/>
    </source>
</evidence>
<dbReference type="AlphaFoldDB" id="A0A3P8EN65"/>
<comment type="similarity">
    <text evidence="1">Belongs to the carbon-nitrogen hydrolase superfamily. Nitrilase family.</text>
</comment>
<dbReference type="Proteomes" id="UP000050761">
    <property type="component" value="Unassembled WGS sequence"/>
</dbReference>
<accession>A0A3P8EN65</accession>
<dbReference type="PROSITE" id="PS00921">
    <property type="entry name" value="NITRIL_CHT_2"/>
    <property type="match status" value="1"/>
</dbReference>
<dbReference type="PANTHER" id="PTHR46044:SF1">
    <property type="entry name" value="CN HYDROLASE DOMAIN-CONTAINING PROTEIN"/>
    <property type="match status" value="1"/>
</dbReference>
<feature type="active site" description="Proton acceptor" evidence="2">
    <location>
        <position position="41"/>
    </location>
</feature>
<dbReference type="PANTHER" id="PTHR46044">
    <property type="entry name" value="NITRILASE"/>
    <property type="match status" value="1"/>
</dbReference>
<evidence type="ECO:0000313" key="4">
    <source>
        <dbReference type="EMBL" id="VDP13379.1"/>
    </source>
</evidence>
<dbReference type="GO" id="GO:0000257">
    <property type="term" value="F:nitrilase activity"/>
    <property type="evidence" value="ECO:0007669"/>
    <property type="project" value="UniProtKB-ARBA"/>
</dbReference>